<dbReference type="SMART" id="SM00173">
    <property type="entry name" value="RAS"/>
    <property type="match status" value="1"/>
</dbReference>
<dbReference type="PROSITE" id="PS51420">
    <property type="entry name" value="RHO"/>
    <property type="match status" value="1"/>
</dbReference>
<dbReference type="CDD" id="cd00154">
    <property type="entry name" value="Rab"/>
    <property type="match status" value="1"/>
</dbReference>
<evidence type="ECO:0000313" key="6">
    <source>
        <dbReference type="EMBL" id="AYV78105.1"/>
    </source>
</evidence>
<keyword evidence="4" id="KW-0342">GTP-binding</keyword>
<evidence type="ECO:0000256" key="2">
    <source>
        <dbReference type="ARBA" id="ARBA00004308"/>
    </source>
</evidence>
<dbReference type="Pfam" id="PF00071">
    <property type="entry name" value="Ras"/>
    <property type="match status" value="1"/>
</dbReference>
<dbReference type="InterPro" id="IPR050227">
    <property type="entry name" value="Rab"/>
</dbReference>
<dbReference type="PROSITE" id="PS51417">
    <property type="entry name" value="ARF"/>
    <property type="match status" value="1"/>
</dbReference>
<dbReference type="SMART" id="SM00175">
    <property type="entry name" value="RAB"/>
    <property type="match status" value="1"/>
</dbReference>
<evidence type="ECO:0000256" key="1">
    <source>
        <dbReference type="ARBA" id="ARBA00004112"/>
    </source>
</evidence>
<gene>
    <name evidence="6" type="ORF">Edafosvirus5_23</name>
</gene>
<evidence type="ECO:0000256" key="3">
    <source>
        <dbReference type="ARBA" id="ARBA00022741"/>
    </source>
</evidence>
<reference evidence="6" key="1">
    <citation type="submission" date="2018-10" db="EMBL/GenBank/DDBJ databases">
        <title>Hidden diversity of soil giant viruses.</title>
        <authorList>
            <person name="Schulz F."/>
            <person name="Alteio L."/>
            <person name="Goudeau D."/>
            <person name="Ryan E.M."/>
            <person name="Malmstrom R.R."/>
            <person name="Blanchard J."/>
            <person name="Woyke T."/>
        </authorList>
    </citation>
    <scope>NUCLEOTIDE SEQUENCE</scope>
    <source>
        <strain evidence="6">EDV1</strain>
    </source>
</reference>
<sequence length="207" mass="23460">MSTYTDPGFDYLVKIVLVGNSGVGKSSLMSKFCKGTMSEQYFSTIGVDFDIRTLTIDDKIHKLQIWDTAGQERFKSIASCYYKGAHGIIMVYDITDKDSFTDMVTWQQEIDRHASPEVCKFIIGNKNDLVSKRRVDVNEAKEYATTTNCEFYETSAKTGVNIEEIFKKICQNIHTNHFLKQAYNTKPTVDIKPIPVEQKDESVGCCA</sequence>
<name>A0A3G4ZT94_9VIRU</name>
<protein>
    <submittedName>
        <fullName evidence="6">Rab1</fullName>
    </submittedName>
</protein>
<dbReference type="PROSITE" id="PS51421">
    <property type="entry name" value="RAS"/>
    <property type="match status" value="1"/>
</dbReference>
<proteinExistence type="predicted"/>
<organism evidence="6">
    <name type="scientific">Edafosvirus sp</name>
    <dbReference type="NCBI Taxonomy" id="2487765"/>
    <lineage>
        <taxon>Viruses</taxon>
        <taxon>Varidnaviria</taxon>
        <taxon>Bamfordvirae</taxon>
        <taxon>Nucleocytoviricota</taxon>
        <taxon>Megaviricetes</taxon>
        <taxon>Imitervirales</taxon>
        <taxon>Mimiviridae</taxon>
        <taxon>Klosneuvirinae</taxon>
    </lineage>
</organism>
<dbReference type="GO" id="GO:0003924">
    <property type="term" value="F:GTPase activity"/>
    <property type="evidence" value="ECO:0007669"/>
    <property type="project" value="InterPro"/>
</dbReference>
<dbReference type="Gene3D" id="3.40.50.300">
    <property type="entry name" value="P-loop containing nucleotide triphosphate hydrolases"/>
    <property type="match status" value="1"/>
</dbReference>
<accession>A0A3G4ZT94</accession>
<dbReference type="FunFam" id="3.40.50.300:FF:000586">
    <property type="entry name" value="Rab family GTPase"/>
    <property type="match status" value="1"/>
</dbReference>
<keyword evidence="5" id="KW-0472">Membrane</keyword>
<evidence type="ECO:0000256" key="5">
    <source>
        <dbReference type="ARBA" id="ARBA00023136"/>
    </source>
</evidence>
<dbReference type="EMBL" id="MK072070">
    <property type="protein sequence ID" value="AYV78105.1"/>
    <property type="molecule type" value="Genomic_DNA"/>
</dbReference>
<dbReference type="SUPFAM" id="SSF52540">
    <property type="entry name" value="P-loop containing nucleoside triphosphate hydrolases"/>
    <property type="match status" value="1"/>
</dbReference>
<keyword evidence="3" id="KW-0547">Nucleotide-binding</keyword>
<dbReference type="InterPro" id="IPR005225">
    <property type="entry name" value="Small_GTP-bd"/>
</dbReference>
<evidence type="ECO:0000256" key="4">
    <source>
        <dbReference type="ARBA" id="ARBA00023134"/>
    </source>
</evidence>
<dbReference type="InterPro" id="IPR027417">
    <property type="entry name" value="P-loop_NTPase"/>
</dbReference>
<comment type="subcellular location">
    <subcellularLocation>
        <location evidence="2">Endomembrane system</location>
    </subcellularLocation>
    <subcellularLocation>
        <location evidence="1">Host cell membrane</location>
        <topology evidence="1">Lipid-anchor</topology>
        <orientation evidence="1">Cytoplasmic side</orientation>
    </subcellularLocation>
</comment>
<dbReference type="PANTHER" id="PTHR47977">
    <property type="entry name" value="RAS-RELATED PROTEIN RAB"/>
    <property type="match status" value="1"/>
</dbReference>
<dbReference type="PRINTS" id="PR00449">
    <property type="entry name" value="RASTRNSFRMNG"/>
</dbReference>
<dbReference type="NCBIfam" id="TIGR00231">
    <property type="entry name" value="small_GTP"/>
    <property type="match status" value="1"/>
</dbReference>
<dbReference type="InterPro" id="IPR001806">
    <property type="entry name" value="Small_GTPase"/>
</dbReference>
<dbReference type="SMART" id="SM00174">
    <property type="entry name" value="RHO"/>
    <property type="match status" value="1"/>
</dbReference>
<dbReference type="PROSITE" id="PS51419">
    <property type="entry name" value="RAB"/>
    <property type="match status" value="1"/>
</dbReference>
<dbReference type="GO" id="GO:0020002">
    <property type="term" value="C:host cell plasma membrane"/>
    <property type="evidence" value="ECO:0007669"/>
    <property type="project" value="UniProtKB-SubCell"/>
</dbReference>
<dbReference type="GO" id="GO:0005525">
    <property type="term" value="F:GTP binding"/>
    <property type="evidence" value="ECO:0007669"/>
    <property type="project" value="UniProtKB-KW"/>
</dbReference>
<dbReference type="SMART" id="SM00176">
    <property type="entry name" value="RAN"/>
    <property type="match status" value="1"/>
</dbReference>